<dbReference type="Proteomes" id="UP000595437">
    <property type="component" value="Chromosome 6"/>
</dbReference>
<dbReference type="GO" id="GO:0006303">
    <property type="term" value="P:double-strand break repair via nonhomologous end joining"/>
    <property type="evidence" value="ECO:0007669"/>
    <property type="project" value="TreeGrafter"/>
</dbReference>
<gene>
    <name evidence="1" type="ORF">FKW44_009458</name>
</gene>
<proteinExistence type="predicted"/>
<dbReference type="AlphaFoldDB" id="A0A7T8HFB7"/>
<dbReference type="Gene3D" id="3.30.420.10">
    <property type="entry name" value="Ribonuclease H-like superfamily/Ribonuclease H"/>
    <property type="match status" value="1"/>
</dbReference>
<dbReference type="GO" id="GO:0042800">
    <property type="term" value="F:histone H3K4 methyltransferase activity"/>
    <property type="evidence" value="ECO:0007669"/>
    <property type="project" value="TreeGrafter"/>
</dbReference>
<dbReference type="InterPro" id="IPR052709">
    <property type="entry name" value="Transposase-MT_Hybrid"/>
</dbReference>
<dbReference type="GO" id="GO:0031297">
    <property type="term" value="P:replication fork processing"/>
    <property type="evidence" value="ECO:0007669"/>
    <property type="project" value="TreeGrafter"/>
</dbReference>
<protein>
    <submittedName>
        <fullName evidence="1">DD34D transposase</fullName>
    </submittedName>
</protein>
<dbReference type="OrthoDB" id="616263at2759"/>
<evidence type="ECO:0000313" key="2">
    <source>
        <dbReference type="Proteomes" id="UP000595437"/>
    </source>
</evidence>
<feature type="non-terminal residue" evidence="1">
    <location>
        <position position="1"/>
    </location>
</feature>
<dbReference type="EMBL" id="CP045895">
    <property type="protein sequence ID" value="QQP48966.1"/>
    <property type="molecule type" value="Genomic_DNA"/>
</dbReference>
<keyword evidence="2" id="KW-1185">Reference proteome</keyword>
<reference evidence="2" key="1">
    <citation type="submission" date="2021-01" db="EMBL/GenBank/DDBJ databases">
        <title>Caligus Genome Assembly.</title>
        <authorList>
            <person name="Gallardo-Escarate C."/>
        </authorList>
    </citation>
    <scope>NUCLEOTIDE SEQUENCE [LARGE SCALE GENOMIC DNA]</scope>
</reference>
<dbReference type="GO" id="GO:0046975">
    <property type="term" value="F:histone H3K36 methyltransferase activity"/>
    <property type="evidence" value="ECO:0007669"/>
    <property type="project" value="TreeGrafter"/>
</dbReference>
<dbReference type="GO" id="GO:0005634">
    <property type="term" value="C:nucleus"/>
    <property type="evidence" value="ECO:0007669"/>
    <property type="project" value="TreeGrafter"/>
</dbReference>
<dbReference type="InterPro" id="IPR036397">
    <property type="entry name" value="RNaseH_sf"/>
</dbReference>
<dbReference type="GO" id="GO:0003690">
    <property type="term" value="F:double-stranded DNA binding"/>
    <property type="evidence" value="ECO:0007669"/>
    <property type="project" value="TreeGrafter"/>
</dbReference>
<evidence type="ECO:0000313" key="1">
    <source>
        <dbReference type="EMBL" id="QQP48966.1"/>
    </source>
</evidence>
<dbReference type="PANTHER" id="PTHR46060:SF2">
    <property type="entry name" value="HISTONE-LYSINE N-METHYLTRANSFERASE SETMAR"/>
    <property type="match status" value="1"/>
</dbReference>
<dbReference type="GO" id="GO:0000014">
    <property type="term" value="F:single-stranded DNA endodeoxyribonuclease activity"/>
    <property type="evidence" value="ECO:0007669"/>
    <property type="project" value="TreeGrafter"/>
</dbReference>
<dbReference type="GO" id="GO:0000793">
    <property type="term" value="C:condensed chromosome"/>
    <property type="evidence" value="ECO:0007669"/>
    <property type="project" value="TreeGrafter"/>
</dbReference>
<name>A0A7T8HFB7_CALRO</name>
<dbReference type="InterPro" id="IPR001888">
    <property type="entry name" value="Transposase_1"/>
</dbReference>
<dbReference type="PANTHER" id="PTHR46060">
    <property type="entry name" value="MARINER MOS1 TRANSPOSASE-LIKE PROTEIN"/>
    <property type="match status" value="1"/>
</dbReference>
<dbReference type="GO" id="GO:0015074">
    <property type="term" value="P:DNA integration"/>
    <property type="evidence" value="ECO:0007669"/>
    <property type="project" value="TreeGrafter"/>
</dbReference>
<dbReference type="GO" id="GO:0044774">
    <property type="term" value="P:mitotic DNA integrity checkpoint signaling"/>
    <property type="evidence" value="ECO:0007669"/>
    <property type="project" value="TreeGrafter"/>
</dbReference>
<dbReference type="GO" id="GO:0044547">
    <property type="term" value="F:DNA topoisomerase binding"/>
    <property type="evidence" value="ECO:0007669"/>
    <property type="project" value="TreeGrafter"/>
</dbReference>
<dbReference type="GO" id="GO:0000729">
    <property type="term" value="P:DNA double-strand break processing"/>
    <property type="evidence" value="ECO:0007669"/>
    <property type="project" value="TreeGrafter"/>
</dbReference>
<dbReference type="GO" id="GO:0035861">
    <property type="term" value="C:site of double-strand break"/>
    <property type="evidence" value="ECO:0007669"/>
    <property type="project" value="TreeGrafter"/>
</dbReference>
<accession>A0A7T8HFB7</accession>
<organism evidence="1 2">
    <name type="scientific">Caligus rogercresseyi</name>
    <name type="common">Sea louse</name>
    <dbReference type="NCBI Taxonomy" id="217165"/>
    <lineage>
        <taxon>Eukaryota</taxon>
        <taxon>Metazoa</taxon>
        <taxon>Ecdysozoa</taxon>
        <taxon>Arthropoda</taxon>
        <taxon>Crustacea</taxon>
        <taxon>Multicrustacea</taxon>
        <taxon>Hexanauplia</taxon>
        <taxon>Copepoda</taxon>
        <taxon>Siphonostomatoida</taxon>
        <taxon>Caligidae</taxon>
        <taxon>Caligus</taxon>
    </lineage>
</organism>
<sequence>SKKVSLCDWKGIIHHGLLPYSQTINSTIYYEQPDRLKQAIHLKRPELTIKKGVVFHQDNTRPHTSLMTRQDLQKLGWEVLLHPLYSLDIGPSDYYPFLSMENALGSVKLNSKEVCEKWLPGFFANKKGSFYEGDIM</sequence>
<dbReference type="Pfam" id="PF01359">
    <property type="entry name" value="Transposase_1"/>
    <property type="match status" value="1"/>
</dbReference>
<dbReference type="GO" id="GO:0003697">
    <property type="term" value="F:single-stranded DNA binding"/>
    <property type="evidence" value="ECO:0007669"/>
    <property type="project" value="TreeGrafter"/>
</dbReference>